<evidence type="ECO:0000256" key="2">
    <source>
        <dbReference type="PROSITE-ProRule" id="PRU00332"/>
    </source>
</evidence>
<proteinExistence type="predicted"/>
<dbReference type="FunFam" id="1.10.10.10:FF:000131">
    <property type="entry name" value="la-related protein 1B isoform X2"/>
    <property type="match status" value="1"/>
</dbReference>
<comment type="caution">
    <text evidence="5">The sequence shown here is derived from an EMBL/GenBank/DDBJ whole genome shotgun (WGS) entry which is preliminary data.</text>
</comment>
<feature type="compositionally biased region" description="Low complexity" evidence="3">
    <location>
        <begin position="22"/>
        <end position="34"/>
    </location>
</feature>
<gene>
    <name evidence="5" type="primary">LARP1C</name>
    <name evidence="5" type="ORF">SDJN03_04502</name>
</gene>
<dbReference type="AlphaFoldDB" id="A0AAV6NZ46"/>
<dbReference type="InterPro" id="IPR006630">
    <property type="entry name" value="La_HTH"/>
</dbReference>
<feature type="domain" description="HTH La-type RNA-binding" evidence="4">
    <location>
        <begin position="370"/>
        <end position="459"/>
    </location>
</feature>
<evidence type="ECO:0000259" key="4">
    <source>
        <dbReference type="PROSITE" id="PS50961"/>
    </source>
</evidence>
<evidence type="ECO:0000256" key="1">
    <source>
        <dbReference type="ARBA" id="ARBA00022884"/>
    </source>
</evidence>
<dbReference type="GO" id="GO:0003723">
    <property type="term" value="F:RNA binding"/>
    <property type="evidence" value="ECO:0007669"/>
    <property type="project" value="UniProtKB-UniRule"/>
</dbReference>
<protein>
    <submittedName>
        <fullName evidence="5">La-related protein 1C</fullName>
    </submittedName>
</protein>
<feature type="region of interest" description="Disordered" evidence="3">
    <location>
        <begin position="513"/>
        <end position="547"/>
    </location>
</feature>
<accession>A0AAV6NZ46</accession>
<feature type="compositionally biased region" description="Polar residues" evidence="3">
    <location>
        <begin position="166"/>
        <end position="202"/>
    </location>
</feature>
<feature type="compositionally biased region" description="Polar residues" evidence="3">
    <location>
        <begin position="220"/>
        <end position="240"/>
    </location>
</feature>
<evidence type="ECO:0000313" key="6">
    <source>
        <dbReference type="Proteomes" id="UP000685013"/>
    </source>
</evidence>
<keyword evidence="6" id="KW-1185">Reference proteome</keyword>
<dbReference type="PANTHER" id="PTHR22792:SF132">
    <property type="entry name" value="LA-RELATED PROTEIN 1"/>
    <property type="match status" value="1"/>
</dbReference>
<keyword evidence="1 2" id="KW-0694">RNA-binding</keyword>
<organism evidence="5 6">
    <name type="scientific">Cucurbita argyrosperma subsp. sororia</name>
    <dbReference type="NCBI Taxonomy" id="37648"/>
    <lineage>
        <taxon>Eukaryota</taxon>
        <taxon>Viridiplantae</taxon>
        <taxon>Streptophyta</taxon>
        <taxon>Embryophyta</taxon>
        <taxon>Tracheophyta</taxon>
        <taxon>Spermatophyta</taxon>
        <taxon>Magnoliopsida</taxon>
        <taxon>eudicotyledons</taxon>
        <taxon>Gunneridae</taxon>
        <taxon>Pentapetalae</taxon>
        <taxon>rosids</taxon>
        <taxon>fabids</taxon>
        <taxon>Cucurbitales</taxon>
        <taxon>Cucurbitaceae</taxon>
        <taxon>Cucurbiteae</taxon>
        <taxon>Cucurbita</taxon>
    </lineage>
</organism>
<sequence length="547" mass="58200">MAASTLPDADSVTASSADHSSRNSGQSNSSSPKSSSRRSGGRTVSSPWNQIVRGELDTATAVSSSVSSTTVVEPVTFTSSSSATSEEPVGECYDGGNGSSANAGKKPVWNKLANGTEAGPVMGAVSWPALSESAKGTPKSSSDSIKSLGDGSAGVQGTGTSSSSSNKEGNNDVSPNPDSTLTHPITSRQKSMRRNGSNSSYNSALSQQSAPSSPVIDPAPNSSSRDQTQRTAFISSQSQNDHGHQQPRSSFRSRGGGSHPRGDNSHHHNYSSRRDHDRGNQDWNSNRNFNAQPHRVVHRFIRPPPPPPPNTTGFISSPTMRPIGGPLPFPDFVPPVVYIGPPPPPPPPPPEALRGVPFVAPIPPNAMFFHGPDPQLYAMIVSQIEYYFSGENLVKDTFLRQKMDEDGWVPVRLIATFSKVKRLTENIQTILDALQSSTLVEVKGDKVRRRNDYDRWIIRPGQVPNIAAPLSPVSSNQDMLVAGVQGIALENINHRDSEGGQGDVHVEALHSSRPSGNLSMQAQPCGDDRPGQVNTKAGPDCSSSERS</sequence>
<dbReference type="CDD" id="cd07323">
    <property type="entry name" value="LAM"/>
    <property type="match status" value="1"/>
</dbReference>
<dbReference type="PROSITE" id="PS50961">
    <property type="entry name" value="HTH_LA"/>
    <property type="match status" value="1"/>
</dbReference>
<feature type="compositionally biased region" description="Low complexity" evidence="3">
    <location>
        <begin position="60"/>
        <end position="85"/>
    </location>
</feature>
<feature type="compositionally biased region" description="Low complexity" evidence="3">
    <location>
        <begin position="203"/>
        <end position="214"/>
    </location>
</feature>
<feature type="compositionally biased region" description="Basic and acidic residues" evidence="3">
    <location>
        <begin position="260"/>
        <end position="280"/>
    </location>
</feature>
<evidence type="ECO:0000256" key="3">
    <source>
        <dbReference type="SAM" id="MobiDB-lite"/>
    </source>
</evidence>
<reference evidence="5 6" key="1">
    <citation type="journal article" date="2021" name="Hortic Res">
        <title>The domestication of Cucurbita argyrosperma as revealed by the genome of its wild relative.</title>
        <authorList>
            <person name="Barrera-Redondo J."/>
            <person name="Sanchez-de la Vega G."/>
            <person name="Aguirre-Liguori J.A."/>
            <person name="Castellanos-Morales G."/>
            <person name="Gutierrez-Guerrero Y.T."/>
            <person name="Aguirre-Dugua X."/>
            <person name="Aguirre-Planter E."/>
            <person name="Tenaillon M.I."/>
            <person name="Lira-Saade R."/>
            <person name="Eguiarte L.E."/>
        </authorList>
    </citation>
    <scope>NUCLEOTIDE SEQUENCE [LARGE SCALE GENOMIC DNA]</scope>
    <source>
        <strain evidence="5">JBR-2021</strain>
    </source>
</reference>
<feature type="compositionally biased region" description="Polar residues" evidence="3">
    <location>
        <begin position="513"/>
        <end position="522"/>
    </location>
</feature>
<dbReference type="Pfam" id="PF05383">
    <property type="entry name" value="La"/>
    <property type="match status" value="1"/>
</dbReference>
<feature type="region of interest" description="Disordered" evidence="3">
    <location>
        <begin position="1"/>
        <end position="288"/>
    </location>
</feature>
<dbReference type="InterPro" id="IPR045180">
    <property type="entry name" value="La_dom_prot"/>
</dbReference>
<name>A0AAV6NZ46_9ROSI</name>
<dbReference type="EMBL" id="JAGKQH010000003">
    <property type="protein sequence ID" value="KAG6603893.1"/>
    <property type="molecule type" value="Genomic_DNA"/>
</dbReference>
<dbReference type="SMART" id="SM00715">
    <property type="entry name" value="LA"/>
    <property type="match status" value="1"/>
</dbReference>
<feature type="non-terminal residue" evidence="5">
    <location>
        <position position="1"/>
    </location>
</feature>
<evidence type="ECO:0000313" key="5">
    <source>
        <dbReference type="EMBL" id="KAG6603893.1"/>
    </source>
</evidence>
<dbReference type="Proteomes" id="UP000685013">
    <property type="component" value="Chromosome 3"/>
</dbReference>
<dbReference type="PANTHER" id="PTHR22792">
    <property type="entry name" value="LUPUS LA PROTEIN-RELATED"/>
    <property type="match status" value="1"/>
</dbReference>